<gene>
    <name evidence="8" type="ORF">ETH_00005830</name>
</gene>
<accession>U6KSR6</accession>
<evidence type="ECO:0000256" key="2">
    <source>
        <dbReference type="ARBA" id="ARBA00010077"/>
    </source>
</evidence>
<dbReference type="EMBL" id="HG675415">
    <property type="protein sequence ID" value="CDJ41006.1"/>
    <property type="molecule type" value="Genomic_DNA"/>
</dbReference>
<evidence type="ECO:0000313" key="8">
    <source>
        <dbReference type="EMBL" id="CDJ41006.1"/>
    </source>
</evidence>
<dbReference type="VEuPathDB" id="ToxoDB:ETH_00005830"/>
<keyword evidence="4 5" id="KW-0539">Nucleus</keyword>
<dbReference type="AlphaFoldDB" id="U6KSR6"/>
<protein>
    <recommendedName>
        <fullName evidence="5">Ribosome biogenesis regulatory protein</fullName>
    </recommendedName>
</protein>
<dbReference type="Proteomes" id="UP000030747">
    <property type="component" value="Unassembled WGS sequence"/>
</dbReference>
<evidence type="ECO:0000256" key="4">
    <source>
        <dbReference type="ARBA" id="ARBA00023242"/>
    </source>
</evidence>
<keyword evidence="3 5" id="KW-0690">Ribosome biogenesis</keyword>
<dbReference type="GO" id="GO:0042254">
    <property type="term" value="P:ribosome biogenesis"/>
    <property type="evidence" value="ECO:0007669"/>
    <property type="project" value="UniProtKB-KW"/>
</dbReference>
<evidence type="ECO:0000256" key="5">
    <source>
        <dbReference type="RuleBase" id="RU364132"/>
    </source>
</evidence>
<dbReference type="VEuPathDB" id="ToxoDB:ETH2_1208300"/>
<dbReference type="InterPro" id="IPR007023">
    <property type="entry name" value="Ribosom_reg"/>
</dbReference>
<name>U6KSR6_EIMTE</name>
<evidence type="ECO:0000256" key="7">
    <source>
        <dbReference type="SAM" id="MobiDB-lite"/>
    </source>
</evidence>
<feature type="coiled-coil region" evidence="6">
    <location>
        <begin position="212"/>
        <end position="239"/>
    </location>
</feature>
<sequence>MASAAPVRVDLASLGPGLPDFVEEPDSLTYHLHHLIATDLQPLEISTDLEEKTQKAAQLFVTKLFSLPRHTSEDGVYVQLPPPPKIDTFRFPRTLKLPTARPLTRWQAFAKAKGIVKRKRSRLIWSEELKDWIPRWGPRGPRAVQQQQQAVLEEKGAVTLRSRNLSIKKASAAAAAAAAGGRGQKRKRLAVPDPAAAAAAAAAGNEGDLFTQAKKQRQLEKAKQKLRELRNQAEAKAGVAATRGLLQAAAAAAARGAPRGAPTLPTGIPVLSAKKHRGKSKQELKELLLRAQISTASQGQHEKFAAGSLGGPTLQQQKKQKPQHHSSAAAEAAAYKEQLRLLLATKAANKEHAGD</sequence>
<evidence type="ECO:0000256" key="6">
    <source>
        <dbReference type="SAM" id="Coils"/>
    </source>
</evidence>
<proteinExistence type="inferred from homology"/>
<keyword evidence="9" id="KW-1185">Reference proteome</keyword>
<dbReference type="GeneID" id="25250374"/>
<evidence type="ECO:0000256" key="1">
    <source>
        <dbReference type="ARBA" id="ARBA00004123"/>
    </source>
</evidence>
<keyword evidence="6" id="KW-0175">Coiled coil</keyword>
<comment type="similarity">
    <text evidence="2 5">Belongs to the RRS1 family.</text>
</comment>
<comment type="function">
    <text evidence="5">Involved in ribosomal large subunit assembly.</text>
</comment>
<dbReference type="OrthoDB" id="354561at2759"/>
<feature type="region of interest" description="Disordered" evidence="7">
    <location>
        <begin position="304"/>
        <end position="332"/>
    </location>
</feature>
<evidence type="ECO:0000313" key="9">
    <source>
        <dbReference type="Proteomes" id="UP000030747"/>
    </source>
</evidence>
<dbReference type="Pfam" id="PF04939">
    <property type="entry name" value="RRS1"/>
    <property type="match status" value="1"/>
</dbReference>
<comment type="subcellular location">
    <subcellularLocation>
        <location evidence="1 5">Nucleus</location>
    </subcellularLocation>
</comment>
<reference evidence="8" key="2">
    <citation type="submission" date="2013-10" db="EMBL/GenBank/DDBJ databases">
        <authorList>
            <person name="Aslett M."/>
        </authorList>
    </citation>
    <scope>NUCLEOTIDE SEQUENCE [LARGE SCALE GENOMIC DNA]</scope>
    <source>
        <strain evidence="8">Houghton</strain>
    </source>
</reference>
<reference evidence="8" key="1">
    <citation type="submission" date="2013-10" db="EMBL/GenBank/DDBJ databases">
        <title>Genomic analysis of the causative agents of coccidiosis in chickens.</title>
        <authorList>
            <person name="Reid A.J."/>
            <person name="Blake D."/>
            <person name="Billington K."/>
            <person name="Browne H."/>
            <person name="Dunn M."/>
            <person name="Hung S."/>
            <person name="Kawahara F."/>
            <person name="Miranda-Saavedra D."/>
            <person name="Mourier T."/>
            <person name="Nagra H."/>
            <person name="Otto T.D."/>
            <person name="Rawlings N."/>
            <person name="Sanchez A."/>
            <person name="Sanders M."/>
            <person name="Subramaniam C."/>
            <person name="Tay Y."/>
            <person name="Dear P."/>
            <person name="Doerig C."/>
            <person name="Gruber A."/>
            <person name="Parkinson J."/>
            <person name="Shirley M."/>
            <person name="Wan K.L."/>
            <person name="Berriman M."/>
            <person name="Tomley F."/>
            <person name="Pain A."/>
        </authorList>
    </citation>
    <scope>NUCLEOTIDE SEQUENCE [LARGE SCALE GENOMIC DNA]</scope>
    <source>
        <strain evidence="8">Houghton</strain>
    </source>
</reference>
<evidence type="ECO:0000256" key="3">
    <source>
        <dbReference type="ARBA" id="ARBA00022517"/>
    </source>
</evidence>
<dbReference type="GO" id="GO:0005634">
    <property type="term" value="C:nucleus"/>
    <property type="evidence" value="ECO:0007669"/>
    <property type="project" value="UniProtKB-SubCell"/>
</dbReference>
<organism evidence="8 9">
    <name type="scientific">Eimeria tenella</name>
    <name type="common">Coccidian parasite</name>
    <dbReference type="NCBI Taxonomy" id="5802"/>
    <lineage>
        <taxon>Eukaryota</taxon>
        <taxon>Sar</taxon>
        <taxon>Alveolata</taxon>
        <taxon>Apicomplexa</taxon>
        <taxon>Conoidasida</taxon>
        <taxon>Coccidia</taxon>
        <taxon>Eucoccidiorida</taxon>
        <taxon>Eimeriorina</taxon>
        <taxon>Eimeriidae</taxon>
        <taxon>Eimeria</taxon>
    </lineage>
</organism>
<dbReference type="RefSeq" id="XP_013231756.1">
    <property type="nucleotide sequence ID" value="XM_013376302.1"/>
</dbReference>